<dbReference type="Gene3D" id="3.20.20.70">
    <property type="entry name" value="Aldolase class I"/>
    <property type="match status" value="1"/>
</dbReference>
<evidence type="ECO:0000256" key="3">
    <source>
        <dbReference type="ARBA" id="ARBA00023295"/>
    </source>
</evidence>
<protein>
    <submittedName>
        <fullName evidence="5">Uncharacterized protein</fullName>
    </submittedName>
</protein>
<dbReference type="PANTHER" id="PTHR11452:SF66">
    <property type="entry name" value="ALPHA-GALACTOSIDASE"/>
    <property type="match status" value="1"/>
</dbReference>
<dbReference type="Pfam" id="PF16499">
    <property type="entry name" value="Melibiase_2"/>
    <property type="match status" value="1"/>
</dbReference>
<evidence type="ECO:0000313" key="4">
    <source>
        <dbReference type="Proteomes" id="UP000887574"/>
    </source>
</evidence>
<reference evidence="5" key="1">
    <citation type="submission" date="2022-11" db="UniProtKB">
        <authorList>
            <consortium name="WormBaseParasite"/>
        </authorList>
    </citation>
    <scope>IDENTIFICATION</scope>
</reference>
<evidence type="ECO:0000256" key="1">
    <source>
        <dbReference type="ARBA" id="ARBA00009743"/>
    </source>
</evidence>
<name>A0A915DAG0_9BILA</name>
<keyword evidence="4" id="KW-1185">Reference proteome</keyword>
<keyword evidence="3" id="KW-0326">Glycosidase</keyword>
<dbReference type="InterPro" id="IPR002241">
    <property type="entry name" value="Glyco_hydro_27"/>
</dbReference>
<sequence length="115" mass="13298">MPQYHQFAYCVFKLKLSELHRWLDVLEKLCEIDCERQPFTCINQDLYMVMADRLAEDGYKQDNDGKLVPDKQRFSTGIPALAKYIHKLGLKFAIYEDFGTKTCGGYPGSMGYLKS</sequence>
<dbReference type="GO" id="GO:0016139">
    <property type="term" value="P:glycoside catabolic process"/>
    <property type="evidence" value="ECO:0007669"/>
    <property type="project" value="TreeGrafter"/>
</dbReference>
<organism evidence="4 5">
    <name type="scientific">Ditylenchus dipsaci</name>
    <dbReference type="NCBI Taxonomy" id="166011"/>
    <lineage>
        <taxon>Eukaryota</taxon>
        <taxon>Metazoa</taxon>
        <taxon>Ecdysozoa</taxon>
        <taxon>Nematoda</taxon>
        <taxon>Chromadorea</taxon>
        <taxon>Rhabditida</taxon>
        <taxon>Tylenchina</taxon>
        <taxon>Tylenchomorpha</taxon>
        <taxon>Sphaerularioidea</taxon>
        <taxon>Anguinidae</taxon>
        <taxon>Anguininae</taxon>
        <taxon>Ditylenchus</taxon>
    </lineage>
</organism>
<dbReference type="WBParaSite" id="jg17807">
    <property type="protein sequence ID" value="jg17807"/>
    <property type="gene ID" value="jg17807"/>
</dbReference>
<comment type="similarity">
    <text evidence="1">Belongs to the glycosyl hydrolase 27 family.</text>
</comment>
<dbReference type="AlphaFoldDB" id="A0A915DAG0"/>
<evidence type="ECO:0000256" key="2">
    <source>
        <dbReference type="ARBA" id="ARBA00022801"/>
    </source>
</evidence>
<accession>A0A915DAG0</accession>
<dbReference type="SUPFAM" id="SSF51445">
    <property type="entry name" value="(Trans)glycosidases"/>
    <property type="match status" value="1"/>
</dbReference>
<dbReference type="GO" id="GO:0009311">
    <property type="term" value="P:oligosaccharide metabolic process"/>
    <property type="evidence" value="ECO:0007669"/>
    <property type="project" value="TreeGrafter"/>
</dbReference>
<dbReference type="Proteomes" id="UP000887574">
    <property type="component" value="Unplaced"/>
</dbReference>
<dbReference type="GO" id="GO:0005737">
    <property type="term" value="C:cytoplasm"/>
    <property type="evidence" value="ECO:0007669"/>
    <property type="project" value="TreeGrafter"/>
</dbReference>
<dbReference type="GO" id="GO:0004557">
    <property type="term" value="F:alpha-galactosidase activity"/>
    <property type="evidence" value="ECO:0007669"/>
    <property type="project" value="TreeGrafter"/>
</dbReference>
<evidence type="ECO:0000313" key="5">
    <source>
        <dbReference type="WBParaSite" id="jg17807"/>
    </source>
</evidence>
<proteinExistence type="inferred from homology"/>
<dbReference type="InterPro" id="IPR013785">
    <property type="entry name" value="Aldolase_TIM"/>
</dbReference>
<dbReference type="PANTHER" id="PTHR11452">
    <property type="entry name" value="ALPHA-GALACTOSIDASE/ALPHA-N-ACETYLGALACTOSAMINIDASE"/>
    <property type="match status" value="1"/>
</dbReference>
<keyword evidence="2" id="KW-0378">Hydrolase</keyword>
<dbReference type="InterPro" id="IPR017853">
    <property type="entry name" value="GH"/>
</dbReference>